<dbReference type="GO" id="GO:0045892">
    <property type="term" value="P:negative regulation of DNA-templated transcription"/>
    <property type="evidence" value="ECO:0007669"/>
    <property type="project" value="InterPro"/>
</dbReference>
<gene>
    <name evidence="2" type="ORF">SLEP1_g15715</name>
</gene>
<dbReference type="PANTHER" id="PTHR35504">
    <property type="entry name" value="PROTEIN EMBRYONIC FLOWER 1"/>
    <property type="match status" value="1"/>
</dbReference>
<evidence type="ECO:0000256" key="1">
    <source>
        <dbReference type="SAM" id="MobiDB-lite"/>
    </source>
</evidence>
<evidence type="ECO:0000313" key="2">
    <source>
        <dbReference type="EMBL" id="GKV03410.1"/>
    </source>
</evidence>
<comment type="caution">
    <text evidence="2">The sequence shown here is derived from an EMBL/GenBank/DDBJ whole genome shotgun (WGS) entry which is preliminary data.</text>
</comment>
<dbReference type="EMBL" id="BPVZ01000020">
    <property type="protein sequence ID" value="GKV03410.1"/>
    <property type="molecule type" value="Genomic_DNA"/>
</dbReference>
<evidence type="ECO:0008006" key="4">
    <source>
        <dbReference type="Google" id="ProtNLM"/>
    </source>
</evidence>
<feature type="compositionally biased region" description="Polar residues" evidence="1">
    <location>
        <begin position="1106"/>
        <end position="1123"/>
    </location>
</feature>
<feature type="compositionally biased region" description="Basic residues" evidence="1">
    <location>
        <begin position="1244"/>
        <end position="1254"/>
    </location>
</feature>
<evidence type="ECO:0000313" key="3">
    <source>
        <dbReference type="Proteomes" id="UP001054252"/>
    </source>
</evidence>
<feature type="region of interest" description="Disordered" evidence="1">
    <location>
        <begin position="1095"/>
        <end position="1123"/>
    </location>
</feature>
<reference evidence="2 3" key="1">
    <citation type="journal article" date="2021" name="Commun. Biol.">
        <title>The genome of Shorea leprosula (Dipterocarpaceae) highlights the ecological relevance of drought in aseasonal tropical rainforests.</title>
        <authorList>
            <person name="Ng K.K.S."/>
            <person name="Kobayashi M.J."/>
            <person name="Fawcett J.A."/>
            <person name="Hatakeyama M."/>
            <person name="Paape T."/>
            <person name="Ng C.H."/>
            <person name="Ang C.C."/>
            <person name="Tnah L.H."/>
            <person name="Lee C.T."/>
            <person name="Nishiyama T."/>
            <person name="Sese J."/>
            <person name="O'Brien M.J."/>
            <person name="Copetti D."/>
            <person name="Mohd Noor M.I."/>
            <person name="Ong R.C."/>
            <person name="Putra M."/>
            <person name="Sireger I.Z."/>
            <person name="Indrioko S."/>
            <person name="Kosugi Y."/>
            <person name="Izuno A."/>
            <person name="Isagi Y."/>
            <person name="Lee S.L."/>
            <person name="Shimizu K.K."/>
        </authorList>
    </citation>
    <scope>NUCLEOTIDE SEQUENCE [LARGE SCALE GENOMIC DNA]</scope>
    <source>
        <strain evidence="2">214</strain>
    </source>
</reference>
<proteinExistence type="predicted"/>
<dbReference type="GO" id="GO:0009910">
    <property type="term" value="P:negative regulation of flower development"/>
    <property type="evidence" value="ECO:0007669"/>
    <property type="project" value="InterPro"/>
</dbReference>
<accession>A0AAV5IXP8</accession>
<feature type="compositionally biased region" description="Polar residues" evidence="1">
    <location>
        <begin position="339"/>
        <end position="349"/>
    </location>
</feature>
<name>A0AAV5IXP8_9ROSI</name>
<dbReference type="GO" id="GO:0048367">
    <property type="term" value="P:shoot system development"/>
    <property type="evidence" value="ECO:0007669"/>
    <property type="project" value="InterPro"/>
</dbReference>
<protein>
    <recommendedName>
        <fullName evidence="4">Embryonic flower 1</fullName>
    </recommendedName>
</protein>
<organism evidence="2 3">
    <name type="scientific">Rubroshorea leprosula</name>
    <dbReference type="NCBI Taxonomy" id="152421"/>
    <lineage>
        <taxon>Eukaryota</taxon>
        <taxon>Viridiplantae</taxon>
        <taxon>Streptophyta</taxon>
        <taxon>Embryophyta</taxon>
        <taxon>Tracheophyta</taxon>
        <taxon>Spermatophyta</taxon>
        <taxon>Magnoliopsida</taxon>
        <taxon>eudicotyledons</taxon>
        <taxon>Gunneridae</taxon>
        <taxon>Pentapetalae</taxon>
        <taxon>rosids</taxon>
        <taxon>malvids</taxon>
        <taxon>Malvales</taxon>
        <taxon>Dipterocarpaceae</taxon>
        <taxon>Rubroshorea</taxon>
    </lineage>
</organism>
<feature type="region of interest" description="Disordered" evidence="1">
    <location>
        <begin position="329"/>
        <end position="349"/>
    </location>
</feature>
<feature type="compositionally biased region" description="Basic and acidic residues" evidence="1">
    <location>
        <begin position="1095"/>
        <end position="1105"/>
    </location>
</feature>
<feature type="region of interest" description="Disordered" evidence="1">
    <location>
        <begin position="772"/>
        <end position="798"/>
    </location>
</feature>
<keyword evidence="3" id="KW-1185">Reference proteome</keyword>
<dbReference type="AlphaFoldDB" id="A0AAV5IXP8"/>
<dbReference type="PANTHER" id="PTHR35504:SF1">
    <property type="entry name" value="PROTEIN EMBRYONIC FLOWER 1"/>
    <property type="match status" value="1"/>
</dbReference>
<feature type="region of interest" description="Disordered" evidence="1">
    <location>
        <begin position="1228"/>
        <end position="1254"/>
    </location>
</feature>
<dbReference type="InterPro" id="IPR034583">
    <property type="entry name" value="EMF1"/>
</dbReference>
<sequence>MLVDDNMEKTISAEEIYQSGSANLVTKSAGPSIKIDSIVIDLVNANSGIDSEKCEHFSLRGYVSEVRSKDWKKCWPFALDSIHNNSEERSCELPPLDVPKFRWSSCQNCLRQVGAKHIANEDGALCNTFGKFKSFGSCRHRDATMLSSDFQQAANLNIYESRQTDANTSLNVNGNGYRHLLCGDKGEKKTKIAISSPMIGHATGLGETLKDLPNVVQQRCQTNLAFRLECNGSLENHKPDPADRVVDVKLNHLVKNNADMLNSVPDSIKNCRSKHPCLELDECDYLSSESAEILLGSASGSSHRRKTRKVKLLTELLSKNGDERAIIMGKESPPKNATPAASTGEKSFSVPQGQVTIRGNVTGSLGQNRKRKLAEDKDWRCVEMNSLKTECKKISSVNKGAGIIDTVVSSDLEGALTGAGLETGLRRHLINLKGDECPIIGKKKNKRGQISDDHLSLSPSREDIQEETLKKTGGLSKSNATDGVLFNFVNTEFTTREADPLPDIEKTEKYSLSNRKNMMHPDCEGHDFLIPGNTSMIRESLTSRQNVEVRGIGSNAVPLTVVQDALIEEGLPLSFKNCLSTQIVDGISPIMDGMASLMPWQEAFFKDEIMRKDLKMNHVRDSSFPPKPELDVHRLQGLHVDLDSKRTSFPNEKLKRHTPQAEFGSYSLLHQMHYCGASSNEKTVGNQENLLVTREHGNHQAEMVSDQGALDDITMEIVELMAKNQYERCLPDAKTDKQSSIATNSFRNHQKLDLNKAYGSEEISGLEVDNTEKPIPRARSGRIGKRTTDDNMGSTRKKSTDYFSQMDVKQYKSQLEQSCAPTGFRLFAQFGGKPSNGIQCSDTSSSRHGSAQNFRWSGNMVANQPSHATTQALVVCNACQSAPQQKGAHLWPSMMPNHLPFLCNIPQKGADESINTNVNSHCPSSLLRGNMNGGGDGNFLNPSTSNFERHNRKFDSETLRRIPPDYPFACKHNGVRSMDLYSNETIPAMHLLGLMDAGFQSGVPVDLNGNQKFLRRASFLHNHHSEEFPGIISGGYGTRNATTHPTSDCYGKNHQLQYFHEHLPAIQTVGASTSFQHDRTLKQDSTFPVQLSLKSREKEKRKHSDLQIQNRNQRSQKTASSGGLSITCGTIPVRSMPKLIPGTENLMFPPQFHAVDNATKYKLKAQAVSGAVLPSKGSSKTGICSGADLPSKSSSKTEICSFNRNPADFSMPEAGNVYMIKGEDLKFGRRSPSGNRSGLLKLSGTKHQRKLIAT</sequence>
<dbReference type="Proteomes" id="UP001054252">
    <property type="component" value="Unassembled WGS sequence"/>
</dbReference>